<keyword evidence="4" id="KW-1185">Reference proteome</keyword>
<dbReference type="Proteomes" id="UP001157974">
    <property type="component" value="Unassembled WGS sequence"/>
</dbReference>
<dbReference type="PANTHER" id="PTHR47483">
    <property type="entry name" value="BETA-ARABINOFURANOSYLTRANSFERASE RAY1"/>
    <property type="match status" value="1"/>
</dbReference>
<dbReference type="Pfam" id="PF03407">
    <property type="entry name" value="Nucleotid_trans"/>
    <property type="match status" value="1"/>
</dbReference>
<keyword evidence="1" id="KW-0472">Membrane</keyword>
<dbReference type="PANTHER" id="PTHR47483:SF1">
    <property type="entry name" value="BETA-ARABINOFURANOSYLTRANSFERASE RAY1"/>
    <property type="match status" value="1"/>
</dbReference>
<dbReference type="InterPro" id="IPR044575">
    <property type="entry name" value="RAY1-like"/>
</dbReference>
<evidence type="ECO:0000259" key="2">
    <source>
        <dbReference type="Pfam" id="PF03407"/>
    </source>
</evidence>
<dbReference type="InterPro" id="IPR005069">
    <property type="entry name" value="Nucl-diP-sugar_transferase"/>
</dbReference>
<dbReference type="GO" id="GO:0016757">
    <property type="term" value="F:glycosyltransferase activity"/>
    <property type="evidence" value="ECO:0007669"/>
    <property type="project" value="InterPro"/>
</dbReference>
<comment type="caution">
    <text evidence="3">The sequence shown here is derived from an EMBL/GenBank/DDBJ whole genome shotgun (WGS) entry which is preliminary data.</text>
</comment>
<keyword evidence="1" id="KW-0812">Transmembrane</keyword>
<evidence type="ECO:0000313" key="3">
    <source>
        <dbReference type="EMBL" id="KAJ8905445.1"/>
    </source>
</evidence>
<feature type="domain" description="Nucleotide-diphospho-sugar transferase" evidence="2">
    <location>
        <begin position="460"/>
        <end position="680"/>
    </location>
</feature>
<dbReference type="AlphaFoldDB" id="A0AAV8USB8"/>
<keyword evidence="1" id="KW-1133">Transmembrane helix</keyword>
<name>A0AAV8USB8_9RHOD</name>
<evidence type="ECO:0000313" key="4">
    <source>
        <dbReference type="Proteomes" id="UP001157974"/>
    </source>
</evidence>
<dbReference type="EMBL" id="JAMWBK010000004">
    <property type="protein sequence ID" value="KAJ8905445.1"/>
    <property type="molecule type" value="Genomic_DNA"/>
</dbReference>
<feature type="transmembrane region" description="Helical" evidence="1">
    <location>
        <begin position="21"/>
        <end position="43"/>
    </location>
</feature>
<gene>
    <name evidence="3" type="ORF">NDN08_001952</name>
</gene>
<organism evidence="3 4">
    <name type="scientific">Rhodosorus marinus</name>
    <dbReference type="NCBI Taxonomy" id="101924"/>
    <lineage>
        <taxon>Eukaryota</taxon>
        <taxon>Rhodophyta</taxon>
        <taxon>Stylonematophyceae</taxon>
        <taxon>Stylonematales</taxon>
        <taxon>Stylonemataceae</taxon>
        <taxon>Rhodosorus</taxon>
    </lineage>
</organism>
<reference evidence="3 4" key="1">
    <citation type="journal article" date="2023" name="Nat. Commun.">
        <title>Origin of minicircular mitochondrial genomes in red algae.</title>
        <authorList>
            <person name="Lee Y."/>
            <person name="Cho C.H."/>
            <person name="Lee Y.M."/>
            <person name="Park S.I."/>
            <person name="Yang J.H."/>
            <person name="West J.A."/>
            <person name="Bhattacharya D."/>
            <person name="Yoon H.S."/>
        </authorList>
    </citation>
    <scope>NUCLEOTIDE SEQUENCE [LARGE SCALE GENOMIC DNA]</scope>
    <source>
        <strain evidence="3 4">CCMP1338</strain>
        <tissue evidence="3">Whole cell</tissue>
    </source>
</reference>
<protein>
    <recommendedName>
        <fullName evidence="2">Nucleotide-diphospho-sugar transferase domain-containing protein</fullName>
    </recommendedName>
</protein>
<accession>A0AAV8USB8</accession>
<proteinExistence type="predicted"/>
<evidence type="ECO:0000256" key="1">
    <source>
        <dbReference type="SAM" id="Phobius"/>
    </source>
</evidence>
<sequence length="701" mass="80287">MIRRGTFKREKPKKPRNPPSNVSTWLFFWSGLLLVLSMVQIFLDRDRGYAGVSNFRRVSVEKNSPFGDHSERLNQMSVEIFSAPKPFVGIDNENNLRAIKSWLRLEPKPRITLLGWEQGYDEVAAEYGLNIEGRVDKNFLGVPLFNSMIQRANDSSALITVIINGDILLFEDFYTTMNKVVSTFRDFLVVGARYDVDGLPNVQETDPDYTSQIRKHVLEHGTLHTYGGMDIWAWNTDGPRLFDPIMPHFVFGRGKYDNWLTHETIAAGHRQVVDVSETCLTVHIRHDYHLVSAEDSKRRRLLAQFWSEGKRTKFELFVNIYLSLQVGTYKNQLGSVLYAPWKLALCYEVGGMCLLQRRRPGVCPCEFSSFSSATQTDPVIKDGSRVIQCGTKSVENPEDFIIPVVPEEKVEDRKFGLPLTLEDLVQKQTDDSNTVILTALNFGYRAIMMNWICNMRHLGVSNFIIAALDEDLYKWAFVRGLPVYFERTIFGELNNTLVAHASYGTDAFKQLTKMKSRVVVRLLKMGVNVVWTDCDIIWFKNPLPDLISHQVDLVIQTNAPDDEKLNGYRRINSGFYLAKSNPPTIKAFEDIVAFATKSAMTEQPCFWDVMCGKNGENTIGDDRCAYNGMVVRLLDRKLYPNGITLGIWNATYGTIPQRYPDLFILHNNWIKGSEAKQERFEKHGFVMFDPVEELCLYPTTW</sequence>